<dbReference type="AlphaFoldDB" id="I3IGD3"/>
<sequence length="55" mass="6523">MIRLLQEISWTKIRLGAFATGKPYRQNEYYCLTGNAIYRNISAIEILLWEFIVKI</sequence>
<dbReference type="Proteomes" id="UP000002985">
    <property type="component" value="Unassembled WGS sequence"/>
</dbReference>
<gene>
    <name evidence="1" type="ORF">KSU1_A0011</name>
</gene>
<comment type="caution">
    <text evidence="1">The sequence shown here is derived from an EMBL/GenBank/DDBJ whole genome shotgun (WGS) entry which is preliminary data.</text>
</comment>
<evidence type="ECO:0000313" key="2">
    <source>
        <dbReference type="Proteomes" id="UP000002985"/>
    </source>
</evidence>
<proteinExistence type="predicted"/>
<accession>I3IGD3</accession>
<protein>
    <submittedName>
        <fullName evidence="1">Uncharacterized protein</fullName>
    </submittedName>
</protein>
<dbReference type="EMBL" id="BAFH01000001">
    <property type="protein sequence ID" value="GAB60778.1"/>
    <property type="molecule type" value="Genomic_DNA"/>
</dbReference>
<reference evidence="1 2" key="1">
    <citation type="journal article" date="2012" name="FEBS Lett.">
        <title>Anammox organism KSU-1 expresses a NirK-type copper-containing nitrite reductase instead of a NirS-type with cytochrome cd1.</title>
        <authorList>
            <person name="Hira D."/>
            <person name="Toh H."/>
            <person name="Migita C.T."/>
            <person name="Okubo H."/>
            <person name="Nishiyama T."/>
            <person name="Hattori M."/>
            <person name="Furukawa K."/>
            <person name="Fujii T."/>
        </authorList>
    </citation>
    <scope>NUCLEOTIDE SEQUENCE [LARGE SCALE GENOMIC DNA]</scope>
</reference>
<organism evidence="1 2">
    <name type="scientific">Candidatus Jettenia caeni</name>
    <dbReference type="NCBI Taxonomy" id="247490"/>
    <lineage>
        <taxon>Bacteria</taxon>
        <taxon>Pseudomonadati</taxon>
        <taxon>Planctomycetota</taxon>
        <taxon>Candidatus Brocadiia</taxon>
        <taxon>Candidatus Brocadiales</taxon>
        <taxon>Candidatus Brocadiaceae</taxon>
        <taxon>Candidatus Jettenia</taxon>
    </lineage>
</organism>
<keyword evidence="2" id="KW-1185">Reference proteome</keyword>
<dbReference type="STRING" id="247490.KSU1_A0011"/>
<evidence type="ECO:0000313" key="1">
    <source>
        <dbReference type="EMBL" id="GAB60778.1"/>
    </source>
</evidence>
<name>I3IGD3_9BACT</name>